<dbReference type="Pfam" id="PF02559">
    <property type="entry name" value="CarD_TRCF_RID"/>
    <property type="match status" value="1"/>
</dbReference>
<dbReference type="PANTHER" id="PTHR38447:SF1">
    <property type="entry name" value="RNA POLYMERASE-BINDING TRANSCRIPTION FACTOR CARD"/>
    <property type="match status" value="1"/>
</dbReference>
<dbReference type="InterPro" id="IPR048792">
    <property type="entry name" value="CarD_C"/>
</dbReference>
<dbReference type="InterPro" id="IPR036101">
    <property type="entry name" value="CarD-like/TRCF_RID_sf"/>
</dbReference>
<dbReference type="HOGENOM" id="CLU_048259_1_1_0"/>
<organism evidence="2 3">
    <name type="scientific">Truepera radiovictrix (strain DSM 17093 / CIP 108686 / LMG 22925 / RQ-24)</name>
    <dbReference type="NCBI Taxonomy" id="649638"/>
    <lineage>
        <taxon>Bacteria</taxon>
        <taxon>Thermotogati</taxon>
        <taxon>Deinococcota</taxon>
        <taxon>Deinococci</taxon>
        <taxon>Trueperales</taxon>
        <taxon>Trueperaceae</taxon>
        <taxon>Truepera</taxon>
    </lineage>
</organism>
<dbReference type="GO" id="GO:0009303">
    <property type="term" value="P:rRNA transcription"/>
    <property type="evidence" value="ECO:0007669"/>
    <property type="project" value="TreeGrafter"/>
</dbReference>
<reference evidence="2 3" key="2">
    <citation type="journal article" date="2011" name="Stand. Genomic Sci.">
        <title>Complete genome sequence of Truepera radiovictrix type strain (RQ-24).</title>
        <authorList>
            <person name="Ivanova N."/>
            <person name="Rohde C."/>
            <person name="Munk C."/>
            <person name="Nolan M."/>
            <person name="Lucas S."/>
            <person name="Del Rio T.G."/>
            <person name="Tice H."/>
            <person name="Deshpande S."/>
            <person name="Cheng J.F."/>
            <person name="Tapia R."/>
            <person name="Han C."/>
            <person name="Goodwin L."/>
            <person name="Pitluck S."/>
            <person name="Liolios K."/>
            <person name="Mavromatis K."/>
            <person name="Mikhailova N."/>
            <person name="Pati A."/>
            <person name="Chen A."/>
            <person name="Palaniappan K."/>
            <person name="Land M."/>
            <person name="Hauser L."/>
            <person name="Chang Y.J."/>
            <person name="Jeffries C.D."/>
            <person name="Brambilla E."/>
            <person name="Rohde M."/>
            <person name="Goker M."/>
            <person name="Tindall B.J."/>
            <person name="Woyke T."/>
            <person name="Bristow J."/>
            <person name="Eisen J.A."/>
            <person name="Markowitz V."/>
            <person name="Hugenholtz P."/>
            <person name="Kyrpides N.C."/>
            <person name="Klenk H.P."/>
            <person name="Lapidus A."/>
        </authorList>
    </citation>
    <scope>NUCLEOTIDE SEQUENCE [LARGE SCALE GENOMIC DNA]</scope>
    <source>
        <strain evidence="3">DSM 17093 / CIP 108686 / LMG 22925 / RQ-24</strain>
    </source>
</reference>
<dbReference type="Proteomes" id="UP000000379">
    <property type="component" value="Chromosome"/>
</dbReference>
<accession>D7CTV4</accession>
<dbReference type="SUPFAM" id="SSF141259">
    <property type="entry name" value="CarD-like"/>
    <property type="match status" value="1"/>
</dbReference>
<name>D7CTV4_TRURR</name>
<dbReference type="EMBL" id="CP002049">
    <property type="protein sequence ID" value="ADI15651.1"/>
    <property type="molecule type" value="Genomic_DNA"/>
</dbReference>
<dbReference type="InterPro" id="IPR042215">
    <property type="entry name" value="CarD-like_C"/>
</dbReference>
<dbReference type="STRING" id="649638.Trad_2545"/>
<dbReference type="eggNOG" id="COG1329">
    <property type="taxonomic scope" value="Bacteria"/>
</dbReference>
<keyword evidence="3" id="KW-1185">Reference proteome</keyword>
<reference evidence="3" key="1">
    <citation type="submission" date="2010-05" db="EMBL/GenBank/DDBJ databases">
        <title>The complete genome of Truepera radiovictris DSM 17093.</title>
        <authorList>
            <consortium name="US DOE Joint Genome Institute (JGI-PGF)"/>
            <person name="Lucas S."/>
            <person name="Copeland A."/>
            <person name="Lapidus A."/>
            <person name="Glavina del Rio T."/>
            <person name="Dalin E."/>
            <person name="Tice H."/>
            <person name="Bruce D."/>
            <person name="Goodwin L."/>
            <person name="Pitluck S."/>
            <person name="Kyrpides N."/>
            <person name="Mavromatis K."/>
            <person name="Ovchinnikova G."/>
            <person name="Munk A.C."/>
            <person name="Detter J.C."/>
            <person name="Han C."/>
            <person name="Tapia R."/>
            <person name="Land M."/>
            <person name="Hauser L."/>
            <person name="Markowitz V."/>
            <person name="Cheng J.-F."/>
            <person name="Hugenholtz P."/>
            <person name="Woyke T."/>
            <person name="Wu D."/>
            <person name="Tindall B."/>
            <person name="Pomrenke H.G."/>
            <person name="Brambilla E."/>
            <person name="Klenk H.-P."/>
            <person name="Eisen J.A."/>
        </authorList>
    </citation>
    <scope>NUCLEOTIDE SEQUENCE [LARGE SCALE GENOMIC DNA]</scope>
    <source>
        <strain evidence="3">DSM 17093 / CIP 108686 / LMG 22925 / RQ-24</strain>
    </source>
</reference>
<evidence type="ECO:0000313" key="2">
    <source>
        <dbReference type="EMBL" id="ADI15651.1"/>
    </source>
</evidence>
<dbReference type="SMART" id="SM01058">
    <property type="entry name" value="CarD_TRCF"/>
    <property type="match status" value="1"/>
</dbReference>
<dbReference type="KEGG" id="tra:Trad_2545"/>
<dbReference type="InterPro" id="IPR003711">
    <property type="entry name" value="CarD-like/TRCF_RID"/>
</dbReference>
<dbReference type="AlphaFoldDB" id="D7CTV4"/>
<evidence type="ECO:0000313" key="3">
    <source>
        <dbReference type="Proteomes" id="UP000000379"/>
    </source>
</evidence>
<sequence>MFKVGDNVVYPSQGAGRVDEITTRVVLGERHEYLKISFVRGDMDVLVPLKKGEEVGLRHTVALAEVGELLAAIAHSDLSLPTQWPPRHRAEQDILAGGDAYALARLIGVLAQRDLEKGLAATEREMLEGAKAMLASELAVVQSISLEAAHAQIDETIATQLGASA</sequence>
<feature type="domain" description="CarD-like/TRCF RNAP-interacting" evidence="1">
    <location>
        <begin position="1"/>
        <end position="111"/>
    </location>
</feature>
<dbReference type="InterPro" id="IPR052531">
    <property type="entry name" value="CarD-like_regulator"/>
</dbReference>
<dbReference type="Pfam" id="PF21095">
    <property type="entry name" value="CarD_C"/>
    <property type="match status" value="1"/>
</dbReference>
<protein>
    <submittedName>
        <fullName evidence="2">Transcriptional regulator, CarD family</fullName>
    </submittedName>
</protein>
<dbReference type="Gene3D" id="1.20.58.1290">
    <property type="entry name" value="CarD-like, C-terminal domain"/>
    <property type="match status" value="1"/>
</dbReference>
<dbReference type="PANTHER" id="PTHR38447">
    <property type="entry name" value="TRANSCRIPTION FACTOR YDEB-RELATED"/>
    <property type="match status" value="1"/>
</dbReference>
<dbReference type="RefSeq" id="WP_013179012.1">
    <property type="nucleotide sequence ID" value="NC_014221.1"/>
</dbReference>
<gene>
    <name evidence="2" type="ordered locus">Trad_2545</name>
</gene>
<dbReference type="Gene3D" id="2.40.10.170">
    <property type="match status" value="1"/>
</dbReference>
<proteinExistence type="predicted"/>
<evidence type="ECO:0000259" key="1">
    <source>
        <dbReference type="SMART" id="SM01058"/>
    </source>
</evidence>